<dbReference type="SUPFAM" id="SSF50022">
    <property type="entry name" value="ISP domain"/>
    <property type="match status" value="1"/>
</dbReference>
<dbReference type="Gene3D" id="2.102.10.10">
    <property type="entry name" value="Rieske [2Fe-2S] iron-sulphur domain"/>
    <property type="match status" value="1"/>
</dbReference>
<keyword evidence="7" id="KW-0812">Transmembrane</keyword>
<dbReference type="EMBL" id="UOGH01000185">
    <property type="protein sequence ID" value="VAX30934.1"/>
    <property type="molecule type" value="Genomic_DNA"/>
</dbReference>
<dbReference type="InterPro" id="IPR014349">
    <property type="entry name" value="Rieske_Fe-S_prot"/>
</dbReference>
<keyword evidence="2" id="KW-0479">Metal-binding</keyword>
<dbReference type="InterPro" id="IPR036922">
    <property type="entry name" value="Rieske_2Fe-2S_sf"/>
</dbReference>
<dbReference type="CDD" id="cd03467">
    <property type="entry name" value="Rieske"/>
    <property type="match status" value="1"/>
</dbReference>
<dbReference type="GO" id="GO:0051537">
    <property type="term" value="F:2 iron, 2 sulfur cluster binding"/>
    <property type="evidence" value="ECO:0007669"/>
    <property type="project" value="UniProtKB-KW"/>
</dbReference>
<dbReference type="PRINTS" id="PR00162">
    <property type="entry name" value="RIESKE"/>
</dbReference>
<evidence type="ECO:0000259" key="8">
    <source>
        <dbReference type="PROSITE" id="PS51296"/>
    </source>
</evidence>
<dbReference type="PROSITE" id="PS51296">
    <property type="entry name" value="RIESKE"/>
    <property type="match status" value="1"/>
</dbReference>
<evidence type="ECO:0000256" key="4">
    <source>
        <dbReference type="ARBA" id="ARBA00023014"/>
    </source>
</evidence>
<reference evidence="9" key="1">
    <citation type="submission" date="2018-06" db="EMBL/GenBank/DDBJ databases">
        <authorList>
            <person name="Zhirakovskaya E."/>
        </authorList>
    </citation>
    <scope>NUCLEOTIDE SEQUENCE</scope>
</reference>
<gene>
    <name evidence="9" type="ORF">MNBD_NITROSPIRAE02-1173</name>
</gene>
<dbReference type="GO" id="GO:0016020">
    <property type="term" value="C:membrane"/>
    <property type="evidence" value="ECO:0007669"/>
    <property type="project" value="InterPro"/>
</dbReference>
<sequence length="204" mass="21564">MVDRPSGDKGDKTGITRRKFTLGIIIASIAAALGSLLSLLKILAPEEKGGGYVSTIKPGDRFVYAKGTNTGAYIKVSSLNVGDAVLAYPEGKTSNPANIVQLIKLDESVYKPPTHINLTDQGLIAYSAICTHLGCTVSWVEKQKLPDTSYTECFCHNSIFDPTRGAKVLGGPAPIPLAQIGVKVKDDGTLVFTSDFTGPIGPQV</sequence>
<evidence type="ECO:0000256" key="3">
    <source>
        <dbReference type="ARBA" id="ARBA00023004"/>
    </source>
</evidence>
<dbReference type="PANTHER" id="PTHR10134">
    <property type="entry name" value="CYTOCHROME B-C1 COMPLEX SUBUNIT RIESKE, MITOCHONDRIAL"/>
    <property type="match status" value="1"/>
</dbReference>
<keyword evidence="1" id="KW-0001">2Fe-2S</keyword>
<proteinExistence type="predicted"/>
<comment type="cofactor">
    <cofactor evidence="6">
        <name>[2Fe-2S] cluster</name>
        <dbReference type="ChEBI" id="CHEBI:190135"/>
    </cofactor>
</comment>
<keyword evidence="7" id="KW-0472">Membrane</keyword>
<name>A0A3B1D444_9ZZZZ</name>
<evidence type="ECO:0000256" key="7">
    <source>
        <dbReference type="SAM" id="Phobius"/>
    </source>
</evidence>
<accession>A0A3B1D444</accession>
<feature type="domain" description="Rieske" evidence="8">
    <location>
        <begin position="120"/>
        <end position="191"/>
    </location>
</feature>
<dbReference type="GO" id="GO:0046872">
    <property type="term" value="F:metal ion binding"/>
    <property type="evidence" value="ECO:0007669"/>
    <property type="project" value="UniProtKB-KW"/>
</dbReference>
<evidence type="ECO:0000313" key="9">
    <source>
        <dbReference type="EMBL" id="VAX30934.1"/>
    </source>
</evidence>
<dbReference type="InterPro" id="IPR017941">
    <property type="entry name" value="Rieske_2Fe-2S"/>
</dbReference>
<keyword evidence="3" id="KW-0408">Iron</keyword>
<protein>
    <recommendedName>
        <fullName evidence="8">Rieske domain-containing protein</fullName>
    </recommendedName>
</protein>
<dbReference type="AlphaFoldDB" id="A0A3B1D444"/>
<keyword evidence="7" id="KW-1133">Transmembrane helix</keyword>
<evidence type="ECO:0000256" key="6">
    <source>
        <dbReference type="ARBA" id="ARBA00034078"/>
    </source>
</evidence>
<feature type="transmembrane region" description="Helical" evidence="7">
    <location>
        <begin position="20"/>
        <end position="40"/>
    </location>
</feature>
<evidence type="ECO:0000256" key="1">
    <source>
        <dbReference type="ARBA" id="ARBA00022714"/>
    </source>
</evidence>
<evidence type="ECO:0000256" key="5">
    <source>
        <dbReference type="ARBA" id="ARBA00023157"/>
    </source>
</evidence>
<dbReference type="InterPro" id="IPR005805">
    <property type="entry name" value="Rieske_Fe-S_prot_C"/>
</dbReference>
<dbReference type="Pfam" id="PF00355">
    <property type="entry name" value="Rieske"/>
    <property type="match status" value="1"/>
</dbReference>
<evidence type="ECO:0000256" key="2">
    <source>
        <dbReference type="ARBA" id="ARBA00022723"/>
    </source>
</evidence>
<keyword evidence="4" id="KW-0411">Iron-sulfur</keyword>
<keyword evidence="5" id="KW-1015">Disulfide bond</keyword>
<organism evidence="9">
    <name type="scientific">hydrothermal vent metagenome</name>
    <dbReference type="NCBI Taxonomy" id="652676"/>
    <lineage>
        <taxon>unclassified sequences</taxon>
        <taxon>metagenomes</taxon>
        <taxon>ecological metagenomes</taxon>
    </lineage>
</organism>